<proteinExistence type="predicted"/>
<organism evidence="2 3">
    <name type="scientific">Sander lucioperca</name>
    <name type="common">Pike-perch</name>
    <name type="synonym">Perca lucioperca</name>
    <dbReference type="NCBI Taxonomy" id="283035"/>
    <lineage>
        <taxon>Eukaryota</taxon>
        <taxon>Metazoa</taxon>
        <taxon>Chordata</taxon>
        <taxon>Craniata</taxon>
        <taxon>Vertebrata</taxon>
        <taxon>Euteleostomi</taxon>
        <taxon>Actinopterygii</taxon>
        <taxon>Neopterygii</taxon>
        <taxon>Teleostei</taxon>
        <taxon>Neoteleostei</taxon>
        <taxon>Acanthomorphata</taxon>
        <taxon>Eupercaria</taxon>
        <taxon>Perciformes</taxon>
        <taxon>Percoidei</taxon>
        <taxon>Percidae</taxon>
        <taxon>Luciopercinae</taxon>
        <taxon>Sander</taxon>
    </lineage>
</organism>
<evidence type="ECO:0000256" key="1">
    <source>
        <dbReference type="SAM" id="Phobius"/>
    </source>
</evidence>
<dbReference type="Ensembl" id="ENSSLUT00000001341.1">
    <property type="protein sequence ID" value="ENSSLUP00000001266.1"/>
    <property type="gene ID" value="ENSSLUG00000000652.1"/>
</dbReference>
<feature type="transmembrane region" description="Helical" evidence="1">
    <location>
        <begin position="121"/>
        <end position="145"/>
    </location>
</feature>
<reference evidence="2" key="1">
    <citation type="submission" date="2025-08" db="UniProtKB">
        <authorList>
            <consortium name="Ensembl"/>
        </authorList>
    </citation>
    <scope>IDENTIFICATION</scope>
</reference>
<keyword evidence="1" id="KW-1133">Transmembrane helix</keyword>
<sequence length="166" mass="18400">MGSIFQCSNSSLIFLTTFTPRYLKLFWAQVNGEMALSLLETDESNTAGIDRSGLVKYRIISSAYSEILFFVFPILIPAISSLARMASASCSIAKLNKNGDKGHPCRQPLNKSNFSVRVPFIHIWACGLLYIVLTHPIHIIAVFIVSGRMPFSKKSTGCFYLLKLAS</sequence>
<accession>A0A8C9WVN9</accession>
<dbReference type="Proteomes" id="UP000694568">
    <property type="component" value="Unplaced"/>
</dbReference>
<name>A0A8C9WVN9_SANLU</name>
<keyword evidence="1" id="KW-0812">Transmembrane</keyword>
<reference evidence="2" key="2">
    <citation type="submission" date="2025-09" db="UniProtKB">
        <authorList>
            <consortium name="Ensembl"/>
        </authorList>
    </citation>
    <scope>IDENTIFICATION</scope>
</reference>
<feature type="transmembrane region" description="Helical" evidence="1">
    <location>
        <begin position="67"/>
        <end position="86"/>
    </location>
</feature>
<keyword evidence="1" id="KW-0472">Membrane</keyword>
<evidence type="ECO:0000313" key="3">
    <source>
        <dbReference type="Proteomes" id="UP000694568"/>
    </source>
</evidence>
<protein>
    <submittedName>
        <fullName evidence="2">Uncharacterized protein</fullName>
    </submittedName>
</protein>
<dbReference type="AlphaFoldDB" id="A0A8C9WVN9"/>
<keyword evidence="3" id="KW-1185">Reference proteome</keyword>
<evidence type="ECO:0000313" key="2">
    <source>
        <dbReference type="Ensembl" id="ENSSLUP00000001266.1"/>
    </source>
</evidence>